<dbReference type="Proteomes" id="UP001232755">
    <property type="component" value="Unassembled WGS sequence"/>
</dbReference>
<evidence type="ECO:0000259" key="6">
    <source>
        <dbReference type="PROSITE" id="PS51935"/>
    </source>
</evidence>
<evidence type="ECO:0000256" key="4">
    <source>
        <dbReference type="ARBA" id="ARBA00022807"/>
    </source>
</evidence>
<dbReference type="Gene3D" id="3.90.1720.10">
    <property type="entry name" value="endopeptidase domain like (from Nostoc punctiforme)"/>
    <property type="match status" value="1"/>
</dbReference>
<feature type="transmembrane region" description="Helical" evidence="5">
    <location>
        <begin position="20"/>
        <end position="38"/>
    </location>
</feature>
<comment type="caution">
    <text evidence="7">The sequence shown here is derived from an EMBL/GenBank/DDBJ whole genome shotgun (WGS) entry which is preliminary data.</text>
</comment>
<keyword evidence="5" id="KW-0472">Membrane</keyword>
<evidence type="ECO:0000313" key="7">
    <source>
        <dbReference type="EMBL" id="MDQ0752955.1"/>
    </source>
</evidence>
<evidence type="ECO:0000256" key="2">
    <source>
        <dbReference type="ARBA" id="ARBA00022670"/>
    </source>
</evidence>
<gene>
    <name evidence="7" type="ORF">QF034_007186</name>
</gene>
<accession>A0ABU0R0X3</accession>
<evidence type="ECO:0000313" key="8">
    <source>
        <dbReference type="Proteomes" id="UP001232755"/>
    </source>
</evidence>
<dbReference type="GO" id="GO:0016787">
    <property type="term" value="F:hydrolase activity"/>
    <property type="evidence" value="ECO:0007669"/>
    <property type="project" value="UniProtKB-KW"/>
</dbReference>
<keyword evidence="8" id="KW-1185">Reference proteome</keyword>
<keyword evidence="5" id="KW-0812">Transmembrane</keyword>
<protein>
    <submittedName>
        <fullName evidence="7">Cell wall-associated NlpC family hydrolase</fullName>
    </submittedName>
</protein>
<dbReference type="Pfam" id="PF00877">
    <property type="entry name" value="NLPC_P60"/>
    <property type="match status" value="1"/>
</dbReference>
<keyword evidence="5" id="KW-1133">Transmembrane helix</keyword>
<name>A0ABU0R0X3_9ACTN</name>
<comment type="similarity">
    <text evidence="1">Belongs to the peptidase C40 family.</text>
</comment>
<keyword evidence="3 7" id="KW-0378">Hydrolase</keyword>
<keyword evidence="4" id="KW-0788">Thiol protease</keyword>
<dbReference type="RefSeq" id="WP_307178863.1">
    <property type="nucleotide sequence ID" value="NZ_JAUSYP010000001.1"/>
</dbReference>
<dbReference type="PROSITE" id="PS51935">
    <property type="entry name" value="NLPC_P60"/>
    <property type="match status" value="1"/>
</dbReference>
<dbReference type="InterPro" id="IPR038765">
    <property type="entry name" value="Papain-like_cys_pep_sf"/>
</dbReference>
<proteinExistence type="inferred from homology"/>
<sequence length="360" mass="39065">MYPDSRSGHGKDGGLIRRQVFGSLVGLAVAGAGGAYAWQRLEHRPGANIPTVDGSVPRARPVGGHRVERLGNPARTVVRDADGSVVATFTDGARTAVLTGPSRTFSEPRTTTATVTTDAWVRVLPSEWRQGREESSWFKRWFPEALRDTSPDVFAVAFQYSSAGAPDKHNSAGVRYAGTAHFGPRNPGVGSSLDFGYHDERSDFYDYLGIPWTFPDGSRVEPEKARYGDVDCSGFQRLVWGYRMGIPTHNTNTAGVGLPRRAYSIAAYGPGKLLIPDKGRQPTDLSALQPGDLVFFAIIKNEPNVIDHCGMYLGLDNAGRPRFYSSRSAANGPTMGDLAGHALLDGTDFYARGFRAARRL</sequence>
<dbReference type="SUPFAM" id="SSF54001">
    <property type="entry name" value="Cysteine proteinases"/>
    <property type="match status" value="1"/>
</dbReference>
<reference evidence="7 8" key="1">
    <citation type="submission" date="2023-07" db="EMBL/GenBank/DDBJ databases">
        <title>Comparative genomics of wheat-associated soil bacteria to identify genetic determinants of phenazine resistance.</title>
        <authorList>
            <person name="Mouncey N."/>
        </authorList>
    </citation>
    <scope>NUCLEOTIDE SEQUENCE [LARGE SCALE GENOMIC DNA]</scope>
    <source>
        <strain evidence="7 8">B3I12</strain>
    </source>
</reference>
<organism evidence="7 8">
    <name type="scientific">Streptomyces africanus</name>
    <dbReference type="NCBI Taxonomy" id="231024"/>
    <lineage>
        <taxon>Bacteria</taxon>
        <taxon>Bacillati</taxon>
        <taxon>Actinomycetota</taxon>
        <taxon>Actinomycetes</taxon>
        <taxon>Kitasatosporales</taxon>
        <taxon>Streptomycetaceae</taxon>
        <taxon>Streptomyces</taxon>
    </lineage>
</organism>
<dbReference type="InterPro" id="IPR000064">
    <property type="entry name" value="NLP_P60_dom"/>
</dbReference>
<dbReference type="EMBL" id="JAUSYP010000001">
    <property type="protein sequence ID" value="MDQ0752955.1"/>
    <property type="molecule type" value="Genomic_DNA"/>
</dbReference>
<evidence type="ECO:0000256" key="5">
    <source>
        <dbReference type="SAM" id="Phobius"/>
    </source>
</evidence>
<evidence type="ECO:0000256" key="1">
    <source>
        <dbReference type="ARBA" id="ARBA00007074"/>
    </source>
</evidence>
<keyword evidence="2" id="KW-0645">Protease</keyword>
<evidence type="ECO:0000256" key="3">
    <source>
        <dbReference type="ARBA" id="ARBA00022801"/>
    </source>
</evidence>
<feature type="domain" description="NlpC/P60" evidence="6">
    <location>
        <begin position="194"/>
        <end position="360"/>
    </location>
</feature>